<sequence length="221" mass="24030">MRRDDDTQSNITHGSASMRGTSGHGPGLAAIGMPLLAFRRDNGTKGCALSCREGAGYRNRPTTVTRTSTHCGSPLLIENARSLRPDFWRVNEAKACDGGIAGFFRKGSGFWICGANKGLIASKLAPTFDLCLTQYLCSLKIYCGSELARDSGFTGDENLSWQWLATNPSPNDHAHVPCHGHTANRRSHRRESAGSTARCRSSRGWPGRSPAYRCRPCSARQ</sequence>
<organism evidence="2 3">
    <name type="scientific">Pseudomonas fluorescens</name>
    <dbReference type="NCBI Taxonomy" id="294"/>
    <lineage>
        <taxon>Bacteria</taxon>
        <taxon>Pseudomonadati</taxon>
        <taxon>Pseudomonadota</taxon>
        <taxon>Gammaproteobacteria</taxon>
        <taxon>Pseudomonadales</taxon>
        <taxon>Pseudomonadaceae</taxon>
        <taxon>Pseudomonas</taxon>
    </lineage>
</organism>
<protein>
    <submittedName>
        <fullName evidence="2">Uncharacterized protein</fullName>
    </submittedName>
</protein>
<dbReference type="EMBL" id="CABVJH010000003">
    <property type="protein sequence ID" value="VVQ31179.1"/>
    <property type="molecule type" value="Genomic_DNA"/>
</dbReference>
<feature type="compositionally biased region" description="Basic residues" evidence="1">
    <location>
        <begin position="176"/>
        <end position="189"/>
    </location>
</feature>
<evidence type="ECO:0000256" key="1">
    <source>
        <dbReference type="SAM" id="MobiDB-lite"/>
    </source>
</evidence>
<reference evidence="2 3" key="1">
    <citation type="submission" date="2019-09" db="EMBL/GenBank/DDBJ databases">
        <authorList>
            <person name="Chandra G."/>
            <person name="Truman W A."/>
        </authorList>
    </citation>
    <scope>NUCLEOTIDE SEQUENCE [LARGE SCALE GENOMIC DNA]</scope>
    <source>
        <strain evidence="2">PS943</strain>
    </source>
</reference>
<gene>
    <name evidence="2" type="ORF">PS943_02275</name>
</gene>
<feature type="region of interest" description="Disordered" evidence="1">
    <location>
        <begin position="1"/>
        <end position="25"/>
    </location>
</feature>
<accession>A0A5E7W791</accession>
<evidence type="ECO:0000313" key="3">
    <source>
        <dbReference type="Proteomes" id="UP000325645"/>
    </source>
</evidence>
<dbReference type="AlphaFoldDB" id="A0A5E7W791"/>
<feature type="region of interest" description="Disordered" evidence="1">
    <location>
        <begin position="174"/>
        <end position="209"/>
    </location>
</feature>
<feature type="compositionally biased region" description="Polar residues" evidence="1">
    <location>
        <begin position="8"/>
        <end position="20"/>
    </location>
</feature>
<dbReference type="Proteomes" id="UP000325645">
    <property type="component" value="Unassembled WGS sequence"/>
</dbReference>
<proteinExistence type="predicted"/>
<name>A0A5E7W791_PSEFL</name>
<evidence type="ECO:0000313" key="2">
    <source>
        <dbReference type="EMBL" id="VVQ31179.1"/>
    </source>
</evidence>